<reference evidence="1" key="1">
    <citation type="journal article" date="2014" name="Front. Microbiol.">
        <title>High frequency of phylogenetically diverse reductive dehalogenase-homologous genes in deep subseafloor sedimentary metagenomes.</title>
        <authorList>
            <person name="Kawai M."/>
            <person name="Futagami T."/>
            <person name="Toyoda A."/>
            <person name="Takaki Y."/>
            <person name="Nishi S."/>
            <person name="Hori S."/>
            <person name="Arai W."/>
            <person name="Tsubouchi T."/>
            <person name="Morono Y."/>
            <person name="Uchiyama I."/>
            <person name="Ito T."/>
            <person name="Fujiyama A."/>
            <person name="Inagaki F."/>
            <person name="Takami H."/>
        </authorList>
    </citation>
    <scope>NUCLEOTIDE SEQUENCE</scope>
    <source>
        <strain evidence="1">Expedition CK06-06</strain>
    </source>
</reference>
<organism evidence="1">
    <name type="scientific">marine sediment metagenome</name>
    <dbReference type="NCBI Taxonomy" id="412755"/>
    <lineage>
        <taxon>unclassified sequences</taxon>
        <taxon>metagenomes</taxon>
        <taxon>ecological metagenomes</taxon>
    </lineage>
</organism>
<protein>
    <submittedName>
        <fullName evidence="1">Uncharacterized protein</fullName>
    </submittedName>
</protein>
<name>X0XGC7_9ZZZZ</name>
<dbReference type="AlphaFoldDB" id="X0XGC7"/>
<gene>
    <name evidence="1" type="ORF">S01H1_63452</name>
</gene>
<accession>X0XGC7</accession>
<proteinExistence type="predicted"/>
<sequence length="82" mass="9620">MAAHEGRKLYRGAKYEVNITPAGTSFPWIHVYRRRYRDGPLEEIGTLDYRRPFAHEQIARALGEMILSDCQITRDFRRNLPA</sequence>
<evidence type="ECO:0000313" key="1">
    <source>
        <dbReference type="EMBL" id="GAG35703.1"/>
    </source>
</evidence>
<dbReference type="EMBL" id="BARS01041758">
    <property type="protein sequence ID" value="GAG35703.1"/>
    <property type="molecule type" value="Genomic_DNA"/>
</dbReference>
<comment type="caution">
    <text evidence="1">The sequence shown here is derived from an EMBL/GenBank/DDBJ whole genome shotgun (WGS) entry which is preliminary data.</text>
</comment>